<organism evidence="1 2">
    <name type="scientific">Racocetra fulgida</name>
    <dbReference type="NCBI Taxonomy" id="60492"/>
    <lineage>
        <taxon>Eukaryota</taxon>
        <taxon>Fungi</taxon>
        <taxon>Fungi incertae sedis</taxon>
        <taxon>Mucoromycota</taxon>
        <taxon>Glomeromycotina</taxon>
        <taxon>Glomeromycetes</taxon>
        <taxon>Diversisporales</taxon>
        <taxon>Gigasporaceae</taxon>
        <taxon>Racocetra</taxon>
    </lineage>
</organism>
<accession>A0A9N9A046</accession>
<proteinExistence type="predicted"/>
<protein>
    <submittedName>
        <fullName evidence="1">16560_t:CDS:1</fullName>
    </submittedName>
</protein>
<sequence length="57" mass="6922">FIHNKLHNRLNNPKVEKCVYIQWNLQILRDLGRIDELNKNIDFVEDLTMNNENLEEN</sequence>
<reference evidence="1" key="1">
    <citation type="submission" date="2021-06" db="EMBL/GenBank/DDBJ databases">
        <authorList>
            <person name="Kallberg Y."/>
            <person name="Tangrot J."/>
            <person name="Rosling A."/>
        </authorList>
    </citation>
    <scope>NUCLEOTIDE SEQUENCE</scope>
    <source>
        <strain evidence="1">IN212</strain>
    </source>
</reference>
<keyword evidence="2" id="KW-1185">Reference proteome</keyword>
<evidence type="ECO:0000313" key="2">
    <source>
        <dbReference type="Proteomes" id="UP000789396"/>
    </source>
</evidence>
<dbReference type="OrthoDB" id="2447169at2759"/>
<name>A0A9N9A046_9GLOM</name>
<evidence type="ECO:0000313" key="1">
    <source>
        <dbReference type="EMBL" id="CAG8513149.1"/>
    </source>
</evidence>
<dbReference type="EMBL" id="CAJVPZ010002448">
    <property type="protein sequence ID" value="CAG8513149.1"/>
    <property type="molecule type" value="Genomic_DNA"/>
</dbReference>
<dbReference type="AlphaFoldDB" id="A0A9N9A046"/>
<feature type="non-terminal residue" evidence="1">
    <location>
        <position position="57"/>
    </location>
</feature>
<gene>
    <name evidence="1" type="ORF">RFULGI_LOCUS2994</name>
</gene>
<comment type="caution">
    <text evidence="1">The sequence shown here is derived from an EMBL/GenBank/DDBJ whole genome shotgun (WGS) entry which is preliminary data.</text>
</comment>
<dbReference type="Proteomes" id="UP000789396">
    <property type="component" value="Unassembled WGS sequence"/>
</dbReference>